<dbReference type="AlphaFoldDB" id="A0A226D3B1"/>
<name>A0A226D3B1_FOLCA</name>
<dbReference type="EMBL" id="LNIX01000040">
    <property type="protein sequence ID" value="OXA39237.1"/>
    <property type="molecule type" value="Genomic_DNA"/>
</dbReference>
<accession>A0A226D3B1</accession>
<dbReference type="Proteomes" id="UP000198287">
    <property type="component" value="Unassembled WGS sequence"/>
</dbReference>
<sequence length="333" mass="37760">MSDHRPTSKDEDLDIRERLAAQEAQIQLLLEQSGKPKTYPPGHWSLNLSDDDDGDHLDQNQESERFVAQFNKDDNTSAGLPDGDNNEDYLHELLKDVEGTIEYGPDVMAQIAEGFVKTVIRPLSKESASNIKDKFKVPGNCKQFNVPKINPEIWNHLPPQSKMTDIKYQQIQQTLSQGLVGLARIAQEVASRDVQTAAKSSILKIAIDTANLLGDQLQNISGRRKTEVKKFINPEYNAICSSQAAGTEYLFGNDLNESLKASKAVSNVVRKSMSIQPNRYRPYTYQRIPQQSLNFRRPFSQSYPRRGNPGPYRGGRFQLRPSQPYQQYPRHQK</sequence>
<reference evidence="2 3" key="1">
    <citation type="submission" date="2015-12" db="EMBL/GenBank/DDBJ databases">
        <title>The genome of Folsomia candida.</title>
        <authorList>
            <person name="Faddeeva A."/>
            <person name="Derks M.F."/>
            <person name="Anvar Y."/>
            <person name="Smit S."/>
            <person name="Van Straalen N."/>
            <person name="Roelofs D."/>
        </authorList>
    </citation>
    <scope>NUCLEOTIDE SEQUENCE [LARGE SCALE GENOMIC DNA]</scope>
    <source>
        <strain evidence="2 3">VU population</strain>
        <tissue evidence="2">Whole body</tissue>
    </source>
</reference>
<keyword evidence="3" id="KW-1185">Reference proteome</keyword>
<dbReference type="PANTHER" id="PTHR34239">
    <property type="entry name" value="APPLE DOMAIN-CONTAINING PROTEIN"/>
    <property type="match status" value="1"/>
</dbReference>
<dbReference type="OrthoDB" id="7701249at2759"/>
<dbReference type="OMA" id="PISKELX"/>
<gene>
    <name evidence="2" type="ORF">Fcan01_25984</name>
</gene>
<evidence type="ECO:0000313" key="2">
    <source>
        <dbReference type="EMBL" id="OXA39237.1"/>
    </source>
</evidence>
<evidence type="ECO:0000313" key="3">
    <source>
        <dbReference type="Proteomes" id="UP000198287"/>
    </source>
</evidence>
<feature type="region of interest" description="Disordered" evidence="1">
    <location>
        <begin position="294"/>
        <end position="333"/>
    </location>
</feature>
<proteinExistence type="predicted"/>
<evidence type="ECO:0000256" key="1">
    <source>
        <dbReference type="SAM" id="MobiDB-lite"/>
    </source>
</evidence>
<comment type="caution">
    <text evidence="2">The sequence shown here is derived from an EMBL/GenBank/DDBJ whole genome shotgun (WGS) entry which is preliminary data.</text>
</comment>
<organism evidence="2 3">
    <name type="scientific">Folsomia candida</name>
    <name type="common">Springtail</name>
    <dbReference type="NCBI Taxonomy" id="158441"/>
    <lineage>
        <taxon>Eukaryota</taxon>
        <taxon>Metazoa</taxon>
        <taxon>Ecdysozoa</taxon>
        <taxon>Arthropoda</taxon>
        <taxon>Hexapoda</taxon>
        <taxon>Collembola</taxon>
        <taxon>Entomobryomorpha</taxon>
        <taxon>Isotomoidea</taxon>
        <taxon>Isotomidae</taxon>
        <taxon>Proisotominae</taxon>
        <taxon>Folsomia</taxon>
    </lineage>
</organism>
<feature type="region of interest" description="Disordered" evidence="1">
    <location>
        <begin position="32"/>
        <end position="58"/>
    </location>
</feature>
<protein>
    <submittedName>
        <fullName evidence="2">Uncharacterized protein</fullName>
    </submittedName>
</protein>
<feature type="compositionally biased region" description="Low complexity" evidence="1">
    <location>
        <begin position="303"/>
        <end position="316"/>
    </location>
</feature>
<dbReference type="PANTHER" id="PTHR34239:SF2">
    <property type="entry name" value="TRANSPOSABLE ELEMENT P TRANSPOSASE_THAP9 CONSERVED DOMAIN-CONTAINING PROTEIN"/>
    <property type="match status" value="1"/>
</dbReference>